<dbReference type="GO" id="GO:0016020">
    <property type="term" value="C:membrane"/>
    <property type="evidence" value="ECO:0007669"/>
    <property type="project" value="TreeGrafter"/>
</dbReference>
<dbReference type="InterPro" id="IPR018946">
    <property type="entry name" value="PhoD-like_MPP"/>
</dbReference>
<feature type="domain" description="PhoD-like phosphatase" evidence="2">
    <location>
        <begin position="576"/>
        <end position="736"/>
    </location>
</feature>
<reference evidence="3" key="1">
    <citation type="submission" date="2014-08" db="EMBL/GenBank/DDBJ databases">
        <authorList>
            <person name="Sharma Rahul"/>
            <person name="Thines Marco"/>
        </authorList>
    </citation>
    <scope>NUCLEOTIDE SEQUENCE</scope>
</reference>
<dbReference type="Pfam" id="PF19050">
    <property type="entry name" value="PhoD_2"/>
    <property type="match status" value="2"/>
</dbReference>
<dbReference type="PANTHER" id="PTHR46689:SF1">
    <property type="entry name" value="PHOD-LIKE PHOSPHATASE DOMAIN-CONTAINING PROTEIN"/>
    <property type="match status" value="1"/>
</dbReference>
<evidence type="ECO:0000256" key="1">
    <source>
        <dbReference type="SAM" id="MobiDB-lite"/>
    </source>
</evidence>
<evidence type="ECO:0000313" key="3">
    <source>
        <dbReference type="EMBL" id="CDZ97664.1"/>
    </source>
</evidence>
<feature type="compositionally biased region" description="Basic and acidic residues" evidence="1">
    <location>
        <begin position="122"/>
        <end position="144"/>
    </location>
</feature>
<dbReference type="PANTHER" id="PTHR46689">
    <property type="entry name" value="MEMBRANE PROTEIN, PUTATIVE-RELATED"/>
    <property type="match status" value="1"/>
</dbReference>
<dbReference type="EMBL" id="LN483249">
    <property type="protein sequence ID" value="CDZ97664.1"/>
    <property type="molecule type" value="Genomic_DNA"/>
</dbReference>
<dbReference type="InterPro" id="IPR043904">
    <property type="entry name" value="PhoD_2-like"/>
</dbReference>
<accession>A0A0F7SJW1</accession>
<feature type="compositionally biased region" description="Polar residues" evidence="1">
    <location>
        <begin position="18"/>
        <end position="36"/>
    </location>
</feature>
<evidence type="ECO:0000259" key="2">
    <source>
        <dbReference type="Pfam" id="PF19050"/>
    </source>
</evidence>
<feature type="region of interest" description="Disordered" evidence="1">
    <location>
        <begin position="102"/>
        <end position="144"/>
    </location>
</feature>
<dbReference type="InterPro" id="IPR038607">
    <property type="entry name" value="PhoD-like_sf"/>
</dbReference>
<feature type="region of interest" description="Disordered" evidence="1">
    <location>
        <begin position="1"/>
        <end position="38"/>
    </location>
</feature>
<dbReference type="AlphaFoldDB" id="A0A0F7SJW1"/>
<name>A0A0F7SJW1_PHARH</name>
<organism evidence="3">
    <name type="scientific">Phaffia rhodozyma</name>
    <name type="common">Yeast</name>
    <name type="synonym">Xanthophyllomyces dendrorhous</name>
    <dbReference type="NCBI Taxonomy" id="264483"/>
    <lineage>
        <taxon>Eukaryota</taxon>
        <taxon>Fungi</taxon>
        <taxon>Dikarya</taxon>
        <taxon>Basidiomycota</taxon>
        <taxon>Agaricomycotina</taxon>
        <taxon>Tremellomycetes</taxon>
        <taxon>Cystofilobasidiales</taxon>
        <taxon>Mrakiaceae</taxon>
        <taxon>Phaffia</taxon>
    </lineage>
</organism>
<proteinExistence type="predicted"/>
<dbReference type="CDD" id="cd07389">
    <property type="entry name" value="MPP_PhoD"/>
    <property type="match status" value="1"/>
</dbReference>
<feature type="domain" description="PhoD-like phosphatase" evidence="2">
    <location>
        <begin position="302"/>
        <end position="567"/>
    </location>
</feature>
<protein>
    <recommendedName>
        <fullName evidence="2">PhoD-like phosphatase domain-containing protein</fullName>
    </recommendedName>
</protein>
<feature type="compositionally biased region" description="Basic and acidic residues" evidence="1">
    <location>
        <begin position="1"/>
        <end position="16"/>
    </location>
</feature>
<dbReference type="Gene3D" id="3.60.21.70">
    <property type="entry name" value="PhoD-like phosphatase"/>
    <property type="match status" value="1"/>
</dbReference>
<sequence length="769" mass="85998">MDDPGIRAKWRNERVRPNTPNACATLAHPSSSQSHGVETVDPLNEAYQPTPTEDSTLAPAHVKESVVIPEISANGYEVHSYRPPVWVPAETIPGPTNLHAEAQSVQSHAGPTVAQPKLDAQTGKEDSLEDSKNTLRPSMGDRHHSVRERMSPHLQFMAGPMLTYHTVKDSIWHGAAMIVTADAGSVYEPMPSLSLSWTSSQTTSGNGQNGHSIETGVDGVNAGMEKLDVNGNGYAATPQGSNGRQDRKIVGENIFVYHGPQGSFTFTRFQIRIPITQTVSTRIDYRVNGGVELNFWIPGLGENLRWAAHSCNGFSGGVKTEDFFNPDKFDNGYDPLWADMLEKHAEKPIHCMVGGGDQIYCDSLMFEPEMQDWLECGTPEKRKDFPLSNDIMFCIDRYYFSHYCKIFRTGKFGLANASIPMVNCLDDHDLIDGFGSYPDDLQQAPVFKHIGSRGYFWYLLFQLFIVDDFDGTSLDKPHTMASMIIGGDGPWIPSPGHSMLIYLGPEVYMLLLDCRAERKKDVVCSKLTYDRVFNAIKQLPNQVKHLVFQLGIPIAYPRMNFVEKVLESKLNPLVKLSKVGLVPGFVNKFNEEAELLDDCNDHWTASSRKHERNWLVEQCQRISVEQRLRISFVSGDVHCASATTFHTVPHHKHDPIPAEQDPKWMLQVVTSAIVNTPPPAMVGAMISRLGGKRHKTLHANTDETMVPLFELDTDESKMKHPQIMAKRNWTIVDYIHEDSSLRFDIRVEIKQGDGETKGYPISAPAPSWT</sequence>